<evidence type="ECO:0000313" key="3">
    <source>
        <dbReference type="Proteomes" id="UP001597295"/>
    </source>
</evidence>
<proteinExistence type="predicted"/>
<sequence length="361" mass="38825">MSQAAEAPVPTPQTSSFLVGHAAAEAAFLESWNSGHCPHALLISGPTGIGKATLAYRIARFILAEGNGDSGGMFFAAKPDSIQLSEDHPVFRQVAAGSHPDLMVVERLRDEKTSKLKTNIAVDQVRAVSAFLHLTSSSGGWRVVLIDSVDDMNPNSANALLKGLEEPPARTMMLLVSHAPGRLLPTIRSRCRKLLLEPLDTAGMGQVMSRLGVASDASTLARLSAMAEGSPGRGLELMAGGGLELYAEIMQLVGAPDAQRHHAFADRLSRAGQETGFELSRSLLDWWLSRLVREAARGGAGPELVEGENRARARVMAAHSLDRLIEVWDKIHLLFETAMRLNLDKKQVLLSSLELLAPPGR</sequence>
<feature type="domain" description="AAA+ ATPase" evidence="1">
    <location>
        <begin position="37"/>
        <end position="199"/>
    </location>
</feature>
<dbReference type="EMBL" id="JBHUIP010000004">
    <property type="protein sequence ID" value="MFD2262577.1"/>
    <property type="molecule type" value="Genomic_DNA"/>
</dbReference>
<dbReference type="EC" id="2.7.7.7" evidence="2"/>
<dbReference type="Pfam" id="PF13177">
    <property type="entry name" value="DNA_pol3_delta2"/>
    <property type="match status" value="1"/>
</dbReference>
<dbReference type="Proteomes" id="UP001597295">
    <property type="component" value="Unassembled WGS sequence"/>
</dbReference>
<dbReference type="InterPro" id="IPR050238">
    <property type="entry name" value="DNA_Rep/Repair_Clamp_Loader"/>
</dbReference>
<reference evidence="3" key="1">
    <citation type="journal article" date="2019" name="Int. J. Syst. Evol. Microbiol.">
        <title>The Global Catalogue of Microorganisms (GCM) 10K type strain sequencing project: providing services to taxonomists for standard genome sequencing and annotation.</title>
        <authorList>
            <consortium name="The Broad Institute Genomics Platform"/>
            <consortium name="The Broad Institute Genome Sequencing Center for Infectious Disease"/>
            <person name="Wu L."/>
            <person name="Ma J."/>
        </authorList>
    </citation>
    <scope>NUCLEOTIDE SEQUENCE [LARGE SCALE GENOMIC DNA]</scope>
    <source>
        <strain evidence="3">CGMCC 1.19062</strain>
    </source>
</reference>
<dbReference type="SMART" id="SM00382">
    <property type="entry name" value="AAA"/>
    <property type="match status" value="1"/>
</dbReference>
<name>A0ABW5DNF7_9PROT</name>
<evidence type="ECO:0000259" key="1">
    <source>
        <dbReference type="SMART" id="SM00382"/>
    </source>
</evidence>
<protein>
    <submittedName>
        <fullName evidence="2">DNA polymerase III subunit delta</fullName>
        <ecNumber evidence="2">2.7.7.7</ecNumber>
    </submittedName>
</protein>
<organism evidence="2 3">
    <name type="scientific">Lacibacterium aquatile</name>
    <dbReference type="NCBI Taxonomy" id="1168082"/>
    <lineage>
        <taxon>Bacteria</taxon>
        <taxon>Pseudomonadati</taxon>
        <taxon>Pseudomonadota</taxon>
        <taxon>Alphaproteobacteria</taxon>
        <taxon>Rhodospirillales</taxon>
        <taxon>Rhodospirillaceae</taxon>
    </lineage>
</organism>
<keyword evidence="2" id="KW-0548">Nucleotidyltransferase</keyword>
<dbReference type="InterPro" id="IPR003593">
    <property type="entry name" value="AAA+_ATPase"/>
</dbReference>
<comment type="caution">
    <text evidence="2">The sequence shown here is derived from an EMBL/GenBank/DDBJ whole genome shotgun (WGS) entry which is preliminary data.</text>
</comment>
<dbReference type="RefSeq" id="WP_379875536.1">
    <property type="nucleotide sequence ID" value="NZ_JBHUIP010000004.1"/>
</dbReference>
<dbReference type="NCBIfam" id="NF005677">
    <property type="entry name" value="PRK07471.1"/>
    <property type="match status" value="1"/>
</dbReference>
<evidence type="ECO:0000313" key="2">
    <source>
        <dbReference type="EMBL" id="MFD2262577.1"/>
    </source>
</evidence>
<keyword evidence="3" id="KW-1185">Reference proteome</keyword>
<keyword evidence="2" id="KW-0808">Transferase</keyword>
<dbReference type="SUPFAM" id="SSF52540">
    <property type="entry name" value="P-loop containing nucleoside triphosphate hydrolases"/>
    <property type="match status" value="1"/>
</dbReference>
<dbReference type="PANTHER" id="PTHR11669:SF8">
    <property type="entry name" value="DNA POLYMERASE III SUBUNIT DELTA"/>
    <property type="match status" value="1"/>
</dbReference>
<dbReference type="InterPro" id="IPR027417">
    <property type="entry name" value="P-loop_NTPase"/>
</dbReference>
<dbReference type="Gene3D" id="3.40.50.300">
    <property type="entry name" value="P-loop containing nucleotide triphosphate hydrolases"/>
    <property type="match status" value="1"/>
</dbReference>
<dbReference type="GO" id="GO:0003887">
    <property type="term" value="F:DNA-directed DNA polymerase activity"/>
    <property type="evidence" value="ECO:0007669"/>
    <property type="project" value="UniProtKB-EC"/>
</dbReference>
<gene>
    <name evidence="2" type="ORF">ACFSM5_06730</name>
</gene>
<dbReference type="PANTHER" id="PTHR11669">
    <property type="entry name" value="REPLICATION FACTOR C / DNA POLYMERASE III GAMMA-TAU SUBUNIT"/>
    <property type="match status" value="1"/>
</dbReference>
<accession>A0ABW5DNF7</accession>